<reference evidence="2" key="1">
    <citation type="journal article" date="2019" name="Int. J. Syst. Evol. Microbiol.">
        <title>The Global Catalogue of Microorganisms (GCM) 10K type strain sequencing project: providing services to taxonomists for standard genome sequencing and annotation.</title>
        <authorList>
            <consortium name="The Broad Institute Genomics Platform"/>
            <consortium name="The Broad Institute Genome Sequencing Center for Infectious Disease"/>
            <person name="Wu L."/>
            <person name="Ma J."/>
        </authorList>
    </citation>
    <scope>NUCLEOTIDE SEQUENCE [LARGE SCALE GENOMIC DNA]</scope>
    <source>
        <strain evidence="2">CCM 8689</strain>
    </source>
</reference>
<comment type="caution">
    <text evidence="1">The sequence shown here is derived from an EMBL/GenBank/DDBJ whole genome shotgun (WGS) entry which is preliminary data.</text>
</comment>
<name>A0ABV8NJG7_9SPHI</name>
<organism evidence="1 2">
    <name type="scientific">Pedobacter jamesrossensis</name>
    <dbReference type="NCBI Taxonomy" id="1908238"/>
    <lineage>
        <taxon>Bacteria</taxon>
        <taxon>Pseudomonadati</taxon>
        <taxon>Bacteroidota</taxon>
        <taxon>Sphingobacteriia</taxon>
        <taxon>Sphingobacteriales</taxon>
        <taxon>Sphingobacteriaceae</taxon>
        <taxon>Pedobacter</taxon>
    </lineage>
</organism>
<sequence>MKRRTFLGLAGGTVLAVGGIGYLTSDKSNYVRADITASTRVPLLKPVEQEILYLASLAPSGHNTQPWFVKHLAAFHWIICNDKSKWLPAVDPSQRETILSIGAFMQNLEYAASYYGYRCDWKMLADTNQTEKIMEVTLIKAKIQAPIDISKIISRRTIRSNYLNEPIKPKDLQSLSESDENYFHYFSRDSKEFSWLNKQTLAANQQQTYRNDAEKELGKWLRFSSKEARHYKDGLTTASMEIIGISGWFVRNFYTSASAMKDNFREQSLEKVKTQVSQSAGWLLITSKDSSTIALLETGKRLQRLLLEIREKQIAIHPMTQILEEQPFSQKINEALGIVDHIQFILRCGYIKEYPEPVSLRRPVSSFVKS</sequence>
<evidence type="ECO:0000313" key="2">
    <source>
        <dbReference type="Proteomes" id="UP001595792"/>
    </source>
</evidence>
<dbReference type="NCBIfam" id="NF047509">
    <property type="entry name" value="Rv3131_FMN_oxido"/>
    <property type="match status" value="1"/>
</dbReference>
<proteinExistence type="predicted"/>
<protein>
    <submittedName>
        <fullName evidence="1">Acg family FMN-binding oxidoreductase</fullName>
    </submittedName>
</protein>
<accession>A0ABV8NJG7</accession>
<evidence type="ECO:0000313" key="1">
    <source>
        <dbReference type="EMBL" id="MFC4196536.1"/>
    </source>
</evidence>
<dbReference type="SUPFAM" id="SSF55469">
    <property type="entry name" value="FMN-dependent nitroreductase-like"/>
    <property type="match status" value="2"/>
</dbReference>
<dbReference type="Gene3D" id="3.40.109.10">
    <property type="entry name" value="NADH Oxidase"/>
    <property type="match status" value="1"/>
</dbReference>
<dbReference type="EMBL" id="JBHSBY010000034">
    <property type="protein sequence ID" value="MFC4196536.1"/>
    <property type="molecule type" value="Genomic_DNA"/>
</dbReference>
<keyword evidence="2" id="KW-1185">Reference proteome</keyword>
<gene>
    <name evidence="1" type="ORF">ACFOUY_07480</name>
</gene>
<dbReference type="InterPro" id="IPR000415">
    <property type="entry name" value="Nitroreductase-like"/>
</dbReference>
<dbReference type="RefSeq" id="WP_378959867.1">
    <property type="nucleotide sequence ID" value="NZ_JBHRXC010000016.1"/>
</dbReference>
<dbReference type="Proteomes" id="UP001595792">
    <property type="component" value="Unassembled WGS sequence"/>
</dbReference>